<reference evidence="5 6" key="1">
    <citation type="submission" date="2017-04" db="EMBL/GenBank/DDBJ databases">
        <title>The new phylogeny of genus Mycobacterium.</title>
        <authorList>
            <person name="Tortoli E."/>
            <person name="Trovato A."/>
            <person name="Cirillo D.M."/>
        </authorList>
    </citation>
    <scope>NUCLEOTIDE SEQUENCE [LARGE SCALE GENOMIC DNA]</scope>
    <source>
        <strain evidence="5 6">KCTC 19819</strain>
    </source>
</reference>
<dbReference type="Pfam" id="PF12484">
    <property type="entry name" value="PPE-SVP"/>
    <property type="match status" value="1"/>
</dbReference>
<sequence>MFIDFGALPPEINASRIYLGPGSGPMLAASTAWHGLASELSSAAAKYQAEVAGLANSWKGVAGQRMAAAAAPHIQWLTTTAAQAEQAGAQAAAQAVAYETARAATTPPPVIAANRSTQASLVATNFLGQNTGAIMATEALYMEMWAQCAAAMYGYAAATEQSSALPQPAPARQNTDPSGAGRQAAALTQTAATDAATKADEAAGKGPLDYLADMYDGYKPTDALNDSLEPPYRLAGIIKNGAGLIKDFGKSSSSSVKDAVSDLAETPALAPSMLVGVSPAATAGMAGAGPVAAPASATLANATRLGGLSVPGNWAGAAPALAPASAAAGSAAATAGPGHAVGGLPLAGAGAAGRGLGDGVLRIAPRAFTMPRPFSAG</sequence>
<proteinExistence type="inferred from homology"/>
<accession>A0A7I7S7W7</accession>
<feature type="domain" description="PPE family C-terminal" evidence="4">
    <location>
        <begin position="296"/>
        <end position="373"/>
    </location>
</feature>
<dbReference type="OrthoDB" id="4772941at2"/>
<comment type="similarity">
    <text evidence="1">Belongs to the mycobacterial PPE family.</text>
</comment>
<dbReference type="RefSeq" id="WP_085305521.1">
    <property type="nucleotide sequence ID" value="NZ_AP022594.1"/>
</dbReference>
<evidence type="ECO:0000313" key="6">
    <source>
        <dbReference type="Proteomes" id="UP000193577"/>
    </source>
</evidence>
<feature type="compositionally biased region" description="Low complexity" evidence="2">
    <location>
        <begin position="179"/>
        <end position="196"/>
    </location>
</feature>
<dbReference type="GO" id="GO:0052572">
    <property type="term" value="P:response to host immune response"/>
    <property type="evidence" value="ECO:0007669"/>
    <property type="project" value="TreeGrafter"/>
</dbReference>
<feature type="region of interest" description="Disordered" evidence="2">
    <location>
        <begin position="164"/>
        <end position="199"/>
    </location>
</feature>
<protein>
    <submittedName>
        <fullName evidence="5">Uncharacterized protein</fullName>
    </submittedName>
</protein>
<dbReference type="AlphaFoldDB" id="A0A7I7S7W7"/>
<dbReference type="InterPro" id="IPR022171">
    <property type="entry name" value="PPE_C"/>
</dbReference>
<gene>
    <name evidence="5" type="ORF">B8W67_18335</name>
</gene>
<dbReference type="Proteomes" id="UP000193577">
    <property type="component" value="Unassembled WGS sequence"/>
</dbReference>
<dbReference type="PANTHER" id="PTHR46766:SF1">
    <property type="entry name" value="GLUTAMINE-RICH PROTEIN 2"/>
    <property type="match status" value="1"/>
</dbReference>
<dbReference type="PANTHER" id="PTHR46766">
    <property type="entry name" value="GLUTAMINE-RICH PROTEIN 2"/>
    <property type="match status" value="1"/>
</dbReference>
<dbReference type="Pfam" id="PF00823">
    <property type="entry name" value="PPE"/>
    <property type="match status" value="1"/>
</dbReference>
<comment type="caution">
    <text evidence="5">The sequence shown here is derived from an EMBL/GenBank/DDBJ whole genome shotgun (WGS) entry which is preliminary data.</text>
</comment>
<dbReference type="InterPro" id="IPR000030">
    <property type="entry name" value="PPE_dom"/>
</dbReference>
<dbReference type="InterPro" id="IPR038332">
    <property type="entry name" value="PPE_sf"/>
</dbReference>
<evidence type="ECO:0000256" key="2">
    <source>
        <dbReference type="SAM" id="MobiDB-lite"/>
    </source>
</evidence>
<keyword evidence="6" id="KW-1185">Reference proteome</keyword>
<dbReference type="EMBL" id="NCXO01000061">
    <property type="protein sequence ID" value="OSC26789.1"/>
    <property type="molecule type" value="Genomic_DNA"/>
</dbReference>
<evidence type="ECO:0000259" key="4">
    <source>
        <dbReference type="Pfam" id="PF12484"/>
    </source>
</evidence>
<evidence type="ECO:0000313" key="5">
    <source>
        <dbReference type="EMBL" id="OSC26789.1"/>
    </source>
</evidence>
<evidence type="ECO:0000259" key="3">
    <source>
        <dbReference type="Pfam" id="PF00823"/>
    </source>
</evidence>
<name>A0A7I7S7W7_9MYCO</name>
<evidence type="ECO:0000256" key="1">
    <source>
        <dbReference type="ARBA" id="ARBA00010652"/>
    </source>
</evidence>
<dbReference type="SUPFAM" id="SSF140459">
    <property type="entry name" value="PE/PPE dimer-like"/>
    <property type="match status" value="1"/>
</dbReference>
<dbReference type="Gene3D" id="1.20.1260.20">
    <property type="entry name" value="PPE superfamily"/>
    <property type="match status" value="1"/>
</dbReference>
<organism evidence="5 6">
    <name type="scientific">Mycolicibacillus koreensis</name>
    <dbReference type="NCBI Taxonomy" id="1069220"/>
    <lineage>
        <taxon>Bacteria</taxon>
        <taxon>Bacillati</taxon>
        <taxon>Actinomycetota</taxon>
        <taxon>Actinomycetes</taxon>
        <taxon>Mycobacteriales</taxon>
        <taxon>Mycobacteriaceae</taxon>
        <taxon>Mycolicibacillus</taxon>
    </lineage>
</organism>
<feature type="domain" description="PPE" evidence="3">
    <location>
        <begin position="4"/>
        <end position="163"/>
    </location>
</feature>